<dbReference type="PANTHER" id="PTHR43880:SF12">
    <property type="entry name" value="ALCOHOL DEHYDROGENASE CLASS-3"/>
    <property type="match status" value="1"/>
</dbReference>
<reference evidence="8 9" key="1">
    <citation type="submission" date="2022-07" db="EMBL/GenBank/DDBJ databases">
        <title>Genome-wide signatures of adaptation to extreme environments.</title>
        <authorList>
            <person name="Cho C.H."/>
            <person name="Yoon H.S."/>
        </authorList>
    </citation>
    <scope>NUCLEOTIDE SEQUENCE [LARGE SCALE GENOMIC DNA]</scope>
    <source>
        <strain evidence="8 9">108.79 E11</strain>
    </source>
</reference>
<organism evidence="8 9">
    <name type="scientific">Galdieria yellowstonensis</name>
    <dbReference type="NCBI Taxonomy" id="3028027"/>
    <lineage>
        <taxon>Eukaryota</taxon>
        <taxon>Rhodophyta</taxon>
        <taxon>Bangiophyceae</taxon>
        <taxon>Galdieriales</taxon>
        <taxon>Galdieriaceae</taxon>
        <taxon>Galdieria</taxon>
    </lineage>
</organism>
<gene>
    <name evidence="8" type="ORF">GAYE_SCF39G5289</name>
</gene>
<sequence length="391" mass="41094">MKIRAAVLEQMGKPVPYSVSKPLIIEELELDEPEQDEVLVKMWYVGLCHSDLSVINGSRPRPTPMVLGHEAVGQVLQIGPGVDNVSVGDMVSCIFVPGCGQCEGCRIGRPTTCIPGAEANKRGVLLCGKTHLFRTGRGTDRQPVYHMGGTSGFATHAVLSKHSVVKVDQGIPPEYAALLGCGVITGVGAVTNSAKVSFGSSVAIVGLGGVGVCALLGAKACGAGQIVAVDLDPRKLAKAKELGATHTFLVHKDDPISKTVETIRSQLGGISRGGVDYALEMAGSGPALQIAYGITKPGGTTVTIGLPDPAVHLDIQQVSITAEERTLIGSYLGSGVATRDLPRYVDLYKKGSLPLEKLVSGIIPFREINQGFDMLEKGEVIRVLVNLKDEK</sequence>
<keyword evidence="5" id="KW-0520">NAD</keyword>
<evidence type="ECO:0000256" key="6">
    <source>
        <dbReference type="RuleBase" id="RU361277"/>
    </source>
</evidence>
<dbReference type="Pfam" id="PF08240">
    <property type="entry name" value="ADH_N"/>
    <property type="match status" value="1"/>
</dbReference>
<dbReference type="Pfam" id="PF00107">
    <property type="entry name" value="ADH_zinc_N"/>
    <property type="match status" value="1"/>
</dbReference>
<evidence type="ECO:0000256" key="5">
    <source>
        <dbReference type="ARBA" id="ARBA00023027"/>
    </source>
</evidence>
<dbReference type="GO" id="GO:0046294">
    <property type="term" value="P:formaldehyde catabolic process"/>
    <property type="evidence" value="ECO:0007669"/>
    <property type="project" value="TreeGrafter"/>
</dbReference>
<dbReference type="InterPro" id="IPR013149">
    <property type="entry name" value="ADH-like_C"/>
</dbReference>
<evidence type="ECO:0000256" key="2">
    <source>
        <dbReference type="ARBA" id="ARBA00022723"/>
    </source>
</evidence>
<evidence type="ECO:0000313" key="8">
    <source>
        <dbReference type="EMBL" id="KAK4527367.1"/>
    </source>
</evidence>
<proteinExistence type="inferred from homology"/>
<dbReference type="InterPro" id="IPR020843">
    <property type="entry name" value="ER"/>
</dbReference>
<dbReference type="Gene3D" id="3.40.50.720">
    <property type="entry name" value="NAD(P)-binding Rossmann-like Domain"/>
    <property type="match status" value="1"/>
</dbReference>
<evidence type="ECO:0000256" key="1">
    <source>
        <dbReference type="ARBA" id="ARBA00001947"/>
    </source>
</evidence>
<dbReference type="GO" id="GO:0008270">
    <property type="term" value="F:zinc ion binding"/>
    <property type="evidence" value="ECO:0007669"/>
    <property type="project" value="InterPro"/>
</dbReference>
<keyword evidence="2 6" id="KW-0479">Metal-binding</keyword>
<comment type="cofactor">
    <cofactor evidence="1 6">
        <name>Zn(2+)</name>
        <dbReference type="ChEBI" id="CHEBI:29105"/>
    </cofactor>
</comment>
<dbReference type="PANTHER" id="PTHR43880">
    <property type="entry name" value="ALCOHOL DEHYDROGENASE"/>
    <property type="match status" value="1"/>
</dbReference>
<dbReference type="SUPFAM" id="SSF51735">
    <property type="entry name" value="NAD(P)-binding Rossmann-fold domains"/>
    <property type="match status" value="1"/>
</dbReference>
<dbReference type="InterPro" id="IPR002328">
    <property type="entry name" value="ADH_Zn_CS"/>
</dbReference>
<evidence type="ECO:0000259" key="7">
    <source>
        <dbReference type="SMART" id="SM00829"/>
    </source>
</evidence>
<comment type="similarity">
    <text evidence="6">Belongs to the zinc-containing alcohol dehydrogenase family.</text>
</comment>
<dbReference type="InterPro" id="IPR013154">
    <property type="entry name" value="ADH-like_N"/>
</dbReference>
<protein>
    <recommendedName>
        <fullName evidence="7">Enoyl reductase (ER) domain-containing protein</fullName>
    </recommendedName>
</protein>
<dbReference type="AlphaFoldDB" id="A0AAV9IIV5"/>
<dbReference type="GO" id="GO:0051903">
    <property type="term" value="F:S-(hydroxymethyl)glutathione dehydrogenase [NAD(P)+] activity"/>
    <property type="evidence" value="ECO:0007669"/>
    <property type="project" value="TreeGrafter"/>
</dbReference>
<evidence type="ECO:0000256" key="3">
    <source>
        <dbReference type="ARBA" id="ARBA00022833"/>
    </source>
</evidence>
<dbReference type="FunFam" id="3.40.50.720:FF:000003">
    <property type="entry name" value="S-(hydroxymethyl)glutathione dehydrogenase"/>
    <property type="match status" value="1"/>
</dbReference>
<dbReference type="EMBL" id="JANCYU010000051">
    <property type="protein sequence ID" value="KAK4527367.1"/>
    <property type="molecule type" value="Genomic_DNA"/>
</dbReference>
<dbReference type="PROSITE" id="PS00059">
    <property type="entry name" value="ADH_ZINC"/>
    <property type="match status" value="1"/>
</dbReference>
<keyword evidence="9" id="KW-1185">Reference proteome</keyword>
<evidence type="ECO:0000256" key="4">
    <source>
        <dbReference type="ARBA" id="ARBA00023002"/>
    </source>
</evidence>
<dbReference type="InterPro" id="IPR036291">
    <property type="entry name" value="NAD(P)-bd_dom_sf"/>
</dbReference>
<accession>A0AAV9IIV5</accession>
<evidence type="ECO:0000313" key="9">
    <source>
        <dbReference type="Proteomes" id="UP001300502"/>
    </source>
</evidence>
<dbReference type="Proteomes" id="UP001300502">
    <property type="component" value="Unassembled WGS sequence"/>
</dbReference>
<comment type="caution">
    <text evidence="8">The sequence shown here is derived from an EMBL/GenBank/DDBJ whole genome shotgun (WGS) entry which is preliminary data.</text>
</comment>
<dbReference type="SUPFAM" id="SSF50129">
    <property type="entry name" value="GroES-like"/>
    <property type="match status" value="2"/>
</dbReference>
<dbReference type="InterPro" id="IPR011032">
    <property type="entry name" value="GroES-like_sf"/>
</dbReference>
<dbReference type="GO" id="GO:0005829">
    <property type="term" value="C:cytosol"/>
    <property type="evidence" value="ECO:0007669"/>
    <property type="project" value="TreeGrafter"/>
</dbReference>
<keyword evidence="3 6" id="KW-0862">Zinc</keyword>
<name>A0AAV9IIV5_9RHOD</name>
<feature type="domain" description="Enoyl reductase (ER)" evidence="7">
    <location>
        <begin position="18"/>
        <end position="385"/>
    </location>
</feature>
<dbReference type="Gene3D" id="3.90.180.10">
    <property type="entry name" value="Medium-chain alcohol dehydrogenases, catalytic domain"/>
    <property type="match status" value="1"/>
</dbReference>
<dbReference type="SMART" id="SM00829">
    <property type="entry name" value="PKS_ER"/>
    <property type="match status" value="1"/>
</dbReference>
<keyword evidence="4" id="KW-0560">Oxidoreductase</keyword>